<feature type="domain" description="Rhodanese" evidence="2">
    <location>
        <begin position="368"/>
        <end position="447"/>
    </location>
</feature>
<dbReference type="CDD" id="cd00158">
    <property type="entry name" value="RHOD"/>
    <property type="match status" value="1"/>
</dbReference>
<protein>
    <submittedName>
        <fullName evidence="3">Glyoxylase-like metal-dependent hydrolase (Beta-lactamase superfamily II)</fullName>
    </submittedName>
</protein>
<evidence type="ECO:0000259" key="2">
    <source>
        <dbReference type="PROSITE" id="PS50206"/>
    </source>
</evidence>
<dbReference type="InterPro" id="IPR036866">
    <property type="entry name" value="RibonucZ/Hydroxyglut_hydro"/>
</dbReference>
<evidence type="ECO:0000313" key="4">
    <source>
        <dbReference type="Proteomes" id="UP000245639"/>
    </source>
</evidence>
<dbReference type="GO" id="GO:0070813">
    <property type="term" value="P:hydrogen sulfide metabolic process"/>
    <property type="evidence" value="ECO:0007669"/>
    <property type="project" value="TreeGrafter"/>
</dbReference>
<keyword evidence="1" id="KW-0479">Metal-binding</keyword>
<evidence type="ECO:0000313" key="3">
    <source>
        <dbReference type="EMBL" id="PVZ06381.1"/>
    </source>
</evidence>
<organism evidence="3 4">
    <name type="scientific">Actinomycetospora cinnamomea</name>
    <dbReference type="NCBI Taxonomy" id="663609"/>
    <lineage>
        <taxon>Bacteria</taxon>
        <taxon>Bacillati</taxon>
        <taxon>Actinomycetota</taxon>
        <taxon>Actinomycetes</taxon>
        <taxon>Pseudonocardiales</taxon>
        <taxon>Pseudonocardiaceae</taxon>
        <taxon>Actinomycetospora</taxon>
    </lineage>
</organism>
<dbReference type="SMART" id="SM00849">
    <property type="entry name" value="Lactamase_B"/>
    <property type="match status" value="1"/>
</dbReference>
<dbReference type="AlphaFoldDB" id="A0A2U1F2H9"/>
<evidence type="ECO:0000256" key="1">
    <source>
        <dbReference type="ARBA" id="ARBA00022723"/>
    </source>
</evidence>
<dbReference type="InterPro" id="IPR036873">
    <property type="entry name" value="Rhodanese-like_dom_sf"/>
</dbReference>
<dbReference type="Proteomes" id="UP000245639">
    <property type="component" value="Unassembled WGS sequence"/>
</dbReference>
<dbReference type="GO" id="GO:0006749">
    <property type="term" value="P:glutathione metabolic process"/>
    <property type="evidence" value="ECO:0007669"/>
    <property type="project" value="InterPro"/>
</dbReference>
<comment type="caution">
    <text evidence="3">The sequence shown here is derived from an EMBL/GenBank/DDBJ whole genome shotgun (WGS) entry which is preliminary data.</text>
</comment>
<dbReference type="InterPro" id="IPR051682">
    <property type="entry name" value="Mito_Persulfide_Diox"/>
</dbReference>
<dbReference type="GO" id="GO:0046872">
    <property type="term" value="F:metal ion binding"/>
    <property type="evidence" value="ECO:0007669"/>
    <property type="project" value="UniProtKB-KW"/>
</dbReference>
<dbReference type="Gene3D" id="3.60.15.10">
    <property type="entry name" value="Ribonuclease Z/Hydroxyacylglutathione hydrolase-like"/>
    <property type="match status" value="1"/>
</dbReference>
<dbReference type="InterPro" id="IPR001279">
    <property type="entry name" value="Metallo-B-lactamas"/>
</dbReference>
<keyword evidence="3" id="KW-0378">Hydrolase</keyword>
<dbReference type="OrthoDB" id="3196337at2"/>
<dbReference type="InterPro" id="IPR001763">
    <property type="entry name" value="Rhodanese-like_dom"/>
</dbReference>
<gene>
    <name evidence="3" type="ORF">C8D89_113119</name>
</gene>
<dbReference type="GO" id="GO:0050313">
    <property type="term" value="F:sulfur dioxygenase activity"/>
    <property type="evidence" value="ECO:0007669"/>
    <property type="project" value="InterPro"/>
</dbReference>
<sequence>MHVEVIATEALGDRSYVVHDGEVALVVDPQRDLDRVHAVLAEQGVRVGAVAETHIHNDYVTGGHALAAEIGVDYLVNAEDPVTFDRRGVAEGDEITVGTLRVRPVATPGHTVTHLSYVVDDTAAPDEPAAVFTGGSLLFGSVGRTDLVDAARTIELTHHQYRSAQRLAQLPDETRVYPTHGFGSFCSSGNATGAESSTIGAERAANDALLATDEDSFVETLVANLTAYPRYYAHMGPRNLAGPDAADLSPVAAVDPDELRKRIADGEWVVDLRDRTAYAAEHVGGTIGIALGGQFSTYLGWLLPWGTPVTLIGDTADDVAEAQRQMARIGIDRPAGAAVGTPAELAPSGDLRHYPRATFADVAARSGAEADEPVLDVRRNDERAQGGILGATHIPLQDLLTRLDELPAGRLWVHCASGFRSSIAASLLDRAGRDVVLIDDEYSRAVELGLATG</sequence>
<dbReference type="CDD" id="cd07724">
    <property type="entry name" value="POD-like_MBL-fold"/>
    <property type="match status" value="1"/>
</dbReference>
<dbReference type="GO" id="GO:0016787">
    <property type="term" value="F:hydrolase activity"/>
    <property type="evidence" value="ECO:0007669"/>
    <property type="project" value="UniProtKB-KW"/>
</dbReference>
<dbReference type="InterPro" id="IPR044528">
    <property type="entry name" value="POD-like_MBL-fold"/>
</dbReference>
<name>A0A2U1F2H9_9PSEU</name>
<dbReference type="RefSeq" id="WP_116710131.1">
    <property type="nucleotide sequence ID" value="NZ_QEKW01000013.1"/>
</dbReference>
<dbReference type="Pfam" id="PF00581">
    <property type="entry name" value="Rhodanese"/>
    <property type="match status" value="1"/>
</dbReference>
<dbReference type="SUPFAM" id="SSF56281">
    <property type="entry name" value="Metallo-hydrolase/oxidoreductase"/>
    <property type="match status" value="1"/>
</dbReference>
<keyword evidence="4" id="KW-1185">Reference proteome</keyword>
<dbReference type="SUPFAM" id="SSF52821">
    <property type="entry name" value="Rhodanese/Cell cycle control phosphatase"/>
    <property type="match status" value="2"/>
</dbReference>
<dbReference type="SMART" id="SM00450">
    <property type="entry name" value="RHOD"/>
    <property type="match status" value="1"/>
</dbReference>
<dbReference type="Gene3D" id="3.40.250.10">
    <property type="entry name" value="Rhodanese-like domain"/>
    <property type="match status" value="2"/>
</dbReference>
<dbReference type="PANTHER" id="PTHR43084">
    <property type="entry name" value="PERSULFIDE DIOXYGENASE ETHE1"/>
    <property type="match status" value="1"/>
</dbReference>
<dbReference type="PROSITE" id="PS50206">
    <property type="entry name" value="RHODANESE_3"/>
    <property type="match status" value="1"/>
</dbReference>
<proteinExistence type="predicted"/>
<dbReference type="PANTHER" id="PTHR43084:SF1">
    <property type="entry name" value="PERSULFIDE DIOXYGENASE ETHE1, MITOCHONDRIAL"/>
    <property type="match status" value="1"/>
</dbReference>
<accession>A0A2U1F2H9</accession>
<reference evidence="3 4" key="1">
    <citation type="submission" date="2018-04" db="EMBL/GenBank/DDBJ databases">
        <title>Genomic Encyclopedia of Type Strains, Phase IV (KMG-IV): sequencing the most valuable type-strain genomes for metagenomic binning, comparative biology and taxonomic classification.</title>
        <authorList>
            <person name="Goeker M."/>
        </authorList>
    </citation>
    <scope>NUCLEOTIDE SEQUENCE [LARGE SCALE GENOMIC DNA]</scope>
    <source>
        <strain evidence="3 4">DSM 45771</strain>
    </source>
</reference>
<dbReference type="EMBL" id="QEKW01000013">
    <property type="protein sequence ID" value="PVZ06381.1"/>
    <property type="molecule type" value="Genomic_DNA"/>
</dbReference>